<keyword evidence="4 6" id="KW-1133">Transmembrane helix</keyword>
<evidence type="ECO:0000256" key="6">
    <source>
        <dbReference type="SAM" id="Phobius"/>
    </source>
</evidence>
<dbReference type="PANTHER" id="PTHR45649">
    <property type="entry name" value="AMINO-ACID PERMEASE BAT1"/>
    <property type="match status" value="1"/>
</dbReference>
<evidence type="ECO:0000256" key="4">
    <source>
        <dbReference type="ARBA" id="ARBA00022989"/>
    </source>
</evidence>
<dbReference type="EMBL" id="QGMK01000740">
    <property type="protein sequence ID" value="TVY78537.1"/>
    <property type="molecule type" value="Genomic_DNA"/>
</dbReference>
<feature type="transmembrane region" description="Helical" evidence="6">
    <location>
        <begin position="167"/>
        <end position="187"/>
    </location>
</feature>
<feature type="transmembrane region" description="Helical" evidence="6">
    <location>
        <begin position="236"/>
        <end position="257"/>
    </location>
</feature>
<dbReference type="Proteomes" id="UP000469558">
    <property type="component" value="Unassembled WGS sequence"/>
</dbReference>
<dbReference type="InterPro" id="IPR002293">
    <property type="entry name" value="AA/rel_permease1"/>
</dbReference>
<dbReference type="PIRSF" id="PIRSF006060">
    <property type="entry name" value="AA_transporter"/>
    <property type="match status" value="1"/>
</dbReference>
<dbReference type="Pfam" id="PF13520">
    <property type="entry name" value="AA_permease_2"/>
    <property type="match status" value="1"/>
</dbReference>
<gene>
    <name evidence="7" type="primary">HNM1_4</name>
    <name evidence="7" type="ORF">LSUE1_G005185</name>
</gene>
<evidence type="ECO:0000256" key="1">
    <source>
        <dbReference type="ARBA" id="ARBA00004141"/>
    </source>
</evidence>
<evidence type="ECO:0000313" key="7">
    <source>
        <dbReference type="EMBL" id="TVY78537.1"/>
    </source>
</evidence>
<keyword evidence="3 6" id="KW-0812">Transmembrane</keyword>
<feature type="transmembrane region" description="Helical" evidence="6">
    <location>
        <begin position="323"/>
        <end position="348"/>
    </location>
</feature>
<keyword evidence="2" id="KW-0813">Transport</keyword>
<dbReference type="GO" id="GO:0022857">
    <property type="term" value="F:transmembrane transporter activity"/>
    <property type="evidence" value="ECO:0007669"/>
    <property type="project" value="InterPro"/>
</dbReference>
<reference evidence="7 8" key="1">
    <citation type="submission" date="2018-05" db="EMBL/GenBank/DDBJ databases">
        <title>Genome sequencing and assembly of the regulated plant pathogen Lachnellula willkommii and related sister species for the development of diagnostic species identification markers.</title>
        <authorList>
            <person name="Giroux E."/>
            <person name="Bilodeau G."/>
        </authorList>
    </citation>
    <scope>NUCLEOTIDE SEQUENCE [LARGE SCALE GENOMIC DNA]</scope>
    <source>
        <strain evidence="7 8">CBS 268.59</strain>
    </source>
</reference>
<comment type="caution">
    <text evidence="7">The sequence shown here is derived from an EMBL/GenBank/DDBJ whole genome shotgun (WGS) entry which is preliminary data.</text>
</comment>
<proteinExistence type="predicted"/>
<feature type="transmembrane region" description="Helical" evidence="6">
    <location>
        <begin position="403"/>
        <end position="422"/>
    </location>
</feature>
<dbReference type="AlphaFoldDB" id="A0A8T9C8R2"/>
<sequence>MADPERKAIPGDAEDTALEQMGYQPGKLILFGLKYSGTRVMLQGELVLVQVRWSALGGVLVTGVNAGGPPVMIWGWVGISLVSLCVAYSMAEMCSEYPVAGGQYSWVYILSPKSIRRQFSYLTGWFMIIVLLTETGILAMGATNSFIGANFILGQANLVNPNYEIQRWHTVLVAYSITLFATFINMWGSKILDKISKGLLIFNILSFISIVVTILACNTNKQSASFVFRDFQNFTGFSTSMAGIIGILQPAFGMCCYDAPAHMCEELKDASKQAPRAMVLSVYIGSITGFIFLIAVCFCIGDITEVAETATLVPLIQIFFDSTNSNVGSCILATLIVIIDLGCANALLAEGARSLYAFARDHGLPFSSFISKVEPKHQIPVVAIILGTVVQMAFNITSENMNYTSAAVGVIMLVAAITWFTTARKRFSGPEIEAVINIITGHHGSDSEDVKGLE</sequence>
<organism evidence="7 8">
    <name type="scientific">Lachnellula suecica</name>
    <dbReference type="NCBI Taxonomy" id="602035"/>
    <lineage>
        <taxon>Eukaryota</taxon>
        <taxon>Fungi</taxon>
        <taxon>Dikarya</taxon>
        <taxon>Ascomycota</taxon>
        <taxon>Pezizomycotina</taxon>
        <taxon>Leotiomycetes</taxon>
        <taxon>Helotiales</taxon>
        <taxon>Lachnaceae</taxon>
        <taxon>Lachnellula</taxon>
    </lineage>
</organism>
<dbReference type="OrthoDB" id="3257095at2759"/>
<name>A0A8T9C8R2_9HELO</name>
<dbReference type="Gene3D" id="1.20.1740.10">
    <property type="entry name" value="Amino acid/polyamine transporter I"/>
    <property type="match status" value="1"/>
</dbReference>
<evidence type="ECO:0000256" key="5">
    <source>
        <dbReference type="ARBA" id="ARBA00023136"/>
    </source>
</evidence>
<feature type="transmembrane region" description="Helical" evidence="6">
    <location>
        <begin position="278"/>
        <end position="303"/>
    </location>
</feature>
<feature type="transmembrane region" description="Helical" evidence="6">
    <location>
        <begin position="122"/>
        <end position="147"/>
    </location>
</feature>
<evidence type="ECO:0000256" key="3">
    <source>
        <dbReference type="ARBA" id="ARBA00022692"/>
    </source>
</evidence>
<keyword evidence="5 6" id="KW-0472">Membrane</keyword>
<feature type="transmembrane region" description="Helical" evidence="6">
    <location>
        <begin position="199"/>
        <end position="216"/>
    </location>
</feature>
<dbReference type="PROSITE" id="PS00218">
    <property type="entry name" value="AMINO_ACID_PERMEASE_1"/>
    <property type="match status" value="1"/>
</dbReference>
<dbReference type="GO" id="GO:0016020">
    <property type="term" value="C:membrane"/>
    <property type="evidence" value="ECO:0007669"/>
    <property type="project" value="UniProtKB-SubCell"/>
</dbReference>
<accession>A0A8T9C8R2</accession>
<evidence type="ECO:0000256" key="2">
    <source>
        <dbReference type="ARBA" id="ARBA00022448"/>
    </source>
</evidence>
<dbReference type="GO" id="GO:0006865">
    <property type="term" value="P:amino acid transport"/>
    <property type="evidence" value="ECO:0007669"/>
    <property type="project" value="InterPro"/>
</dbReference>
<dbReference type="InterPro" id="IPR004840">
    <property type="entry name" value="Amino_acid_permease_CS"/>
</dbReference>
<evidence type="ECO:0000313" key="8">
    <source>
        <dbReference type="Proteomes" id="UP000469558"/>
    </source>
</evidence>
<comment type="subcellular location">
    <subcellularLocation>
        <location evidence="1">Membrane</location>
        <topology evidence="1">Multi-pass membrane protein</topology>
    </subcellularLocation>
</comment>
<keyword evidence="8" id="KW-1185">Reference proteome</keyword>
<protein>
    <submittedName>
        <fullName evidence="7">Choline transport protein</fullName>
    </submittedName>
</protein>
<dbReference type="PANTHER" id="PTHR45649:SF8">
    <property type="entry name" value="PERMEASE, PUTATIVE-RELATED"/>
    <property type="match status" value="1"/>
</dbReference>